<proteinExistence type="predicted"/>
<protein>
    <submittedName>
        <fullName evidence="1">Uncharacterized protein</fullName>
    </submittedName>
</protein>
<accession>A0ABQ3BW14</accession>
<organism evidence="1 2">
    <name type="scientific">Streptomyces rubiginosohelvolus</name>
    <dbReference type="NCBI Taxonomy" id="67362"/>
    <lineage>
        <taxon>Bacteria</taxon>
        <taxon>Bacillati</taxon>
        <taxon>Actinomycetota</taxon>
        <taxon>Actinomycetes</taxon>
        <taxon>Kitasatosporales</taxon>
        <taxon>Streptomycetaceae</taxon>
        <taxon>Streptomyces</taxon>
    </lineage>
</organism>
<comment type="caution">
    <text evidence="1">The sequence shown here is derived from an EMBL/GenBank/DDBJ whole genome shotgun (WGS) entry which is preliminary data.</text>
</comment>
<dbReference type="EMBL" id="BMUW01000005">
    <property type="protein sequence ID" value="GGZ54371.1"/>
    <property type="molecule type" value="Genomic_DNA"/>
</dbReference>
<evidence type="ECO:0000313" key="1">
    <source>
        <dbReference type="EMBL" id="GGZ54371.1"/>
    </source>
</evidence>
<name>A0ABQ3BW14_9ACTN</name>
<evidence type="ECO:0000313" key="2">
    <source>
        <dbReference type="Proteomes" id="UP000624183"/>
    </source>
</evidence>
<keyword evidence="2" id="KW-1185">Reference proteome</keyword>
<reference evidence="2" key="1">
    <citation type="journal article" date="2019" name="Int. J. Syst. Evol. Microbiol.">
        <title>The Global Catalogue of Microorganisms (GCM) 10K type strain sequencing project: providing services to taxonomists for standard genome sequencing and annotation.</title>
        <authorList>
            <consortium name="The Broad Institute Genomics Platform"/>
            <consortium name="The Broad Institute Genome Sequencing Center for Infectious Disease"/>
            <person name="Wu L."/>
            <person name="Ma J."/>
        </authorList>
    </citation>
    <scope>NUCLEOTIDE SEQUENCE [LARGE SCALE GENOMIC DNA]</scope>
    <source>
        <strain evidence="2">JCM 4602</strain>
    </source>
</reference>
<gene>
    <name evidence="1" type="ORF">GCM10010328_31220</name>
</gene>
<dbReference type="Proteomes" id="UP000624183">
    <property type="component" value="Unassembled WGS sequence"/>
</dbReference>
<sequence>MRMERHPRVQQPLRLRERLRRGADDPLRLPFDARCPVRQGTAKSVTGARIARPALGITVSARLVHYSIVPRTCKESCEPCRRAPAHD</sequence>